<feature type="transmembrane region" description="Helical" evidence="2">
    <location>
        <begin position="6"/>
        <end position="25"/>
    </location>
</feature>
<sequence length="220" mass="24829">MSENIAGSTMLILFFTFIIMSSINITSAGETTKSTEVIESTMLTKVIHSIRNLFSGPENEGSRTFARIKKLQAALLPIMFKLGVLATVIKLILLLSLKAVLIGKLLLFINVGFIIAKLATWKAQQHDHGWQQPPWSGPWQTPSWYPPPQPIHVHIHNPENKENPHYSDHDQQSYLPYNPPSNSQLGPYDRLDIGPVSKSNAGSYSDKYSDRRLSRFYGRR</sequence>
<organism evidence="3 4">
    <name type="scientific">Pseudolycoriella hygida</name>
    <dbReference type="NCBI Taxonomy" id="35572"/>
    <lineage>
        <taxon>Eukaryota</taxon>
        <taxon>Metazoa</taxon>
        <taxon>Ecdysozoa</taxon>
        <taxon>Arthropoda</taxon>
        <taxon>Hexapoda</taxon>
        <taxon>Insecta</taxon>
        <taxon>Pterygota</taxon>
        <taxon>Neoptera</taxon>
        <taxon>Endopterygota</taxon>
        <taxon>Diptera</taxon>
        <taxon>Nematocera</taxon>
        <taxon>Sciaroidea</taxon>
        <taxon>Sciaridae</taxon>
        <taxon>Pseudolycoriella</taxon>
    </lineage>
</organism>
<accession>A0A9Q0N6L1</accession>
<dbReference type="OrthoDB" id="7784738at2759"/>
<gene>
    <name evidence="3" type="ORF">Bhyg_08816</name>
</gene>
<feature type="region of interest" description="Disordered" evidence="1">
    <location>
        <begin position="150"/>
        <end position="206"/>
    </location>
</feature>
<evidence type="ECO:0000313" key="3">
    <source>
        <dbReference type="EMBL" id="KAJ6643851.1"/>
    </source>
</evidence>
<reference evidence="3" key="1">
    <citation type="submission" date="2022-07" db="EMBL/GenBank/DDBJ databases">
        <authorList>
            <person name="Trinca V."/>
            <person name="Uliana J.V.C."/>
            <person name="Torres T.T."/>
            <person name="Ward R.J."/>
            <person name="Monesi N."/>
        </authorList>
    </citation>
    <scope>NUCLEOTIDE SEQUENCE</scope>
    <source>
        <strain evidence="3">HSMRA1968</strain>
        <tissue evidence="3">Whole embryos</tissue>
    </source>
</reference>
<proteinExistence type="predicted"/>
<feature type="compositionally biased region" description="Basic and acidic residues" evidence="1">
    <location>
        <begin position="156"/>
        <end position="171"/>
    </location>
</feature>
<keyword evidence="4" id="KW-1185">Reference proteome</keyword>
<comment type="caution">
    <text evidence="3">The sequence shown here is derived from an EMBL/GenBank/DDBJ whole genome shotgun (WGS) entry which is preliminary data.</text>
</comment>
<evidence type="ECO:0000313" key="4">
    <source>
        <dbReference type="Proteomes" id="UP001151699"/>
    </source>
</evidence>
<feature type="transmembrane region" description="Helical" evidence="2">
    <location>
        <begin position="73"/>
        <end position="93"/>
    </location>
</feature>
<dbReference type="AlphaFoldDB" id="A0A9Q0N6L1"/>
<evidence type="ECO:0000256" key="1">
    <source>
        <dbReference type="SAM" id="MobiDB-lite"/>
    </source>
</evidence>
<protein>
    <submittedName>
        <fullName evidence="3">Uncharacterized protein</fullName>
    </submittedName>
</protein>
<dbReference type="Proteomes" id="UP001151699">
    <property type="component" value="Chromosome B"/>
</dbReference>
<keyword evidence="2" id="KW-1133">Transmembrane helix</keyword>
<keyword evidence="2" id="KW-0472">Membrane</keyword>
<feature type="transmembrane region" description="Helical" evidence="2">
    <location>
        <begin position="99"/>
        <end position="119"/>
    </location>
</feature>
<name>A0A9Q0N6L1_9DIPT</name>
<evidence type="ECO:0000256" key="2">
    <source>
        <dbReference type="SAM" id="Phobius"/>
    </source>
</evidence>
<keyword evidence="2" id="KW-0812">Transmembrane</keyword>
<feature type="compositionally biased region" description="Polar residues" evidence="1">
    <location>
        <begin position="172"/>
        <end position="185"/>
    </location>
</feature>
<dbReference type="EMBL" id="WJQU01000002">
    <property type="protein sequence ID" value="KAJ6643851.1"/>
    <property type="molecule type" value="Genomic_DNA"/>
</dbReference>